<keyword evidence="2" id="KW-0732">Signal</keyword>
<organism evidence="3 4">
    <name type="scientific">Leptospira semungkisensis</name>
    <dbReference type="NCBI Taxonomy" id="2484985"/>
    <lineage>
        <taxon>Bacteria</taxon>
        <taxon>Pseudomonadati</taxon>
        <taxon>Spirochaetota</taxon>
        <taxon>Spirochaetia</taxon>
        <taxon>Leptospirales</taxon>
        <taxon>Leptospiraceae</taxon>
        <taxon>Leptospira</taxon>
    </lineage>
</organism>
<evidence type="ECO:0000256" key="1">
    <source>
        <dbReference type="SAM" id="MobiDB-lite"/>
    </source>
</evidence>
<dbReference type="NCBIfam" id="NF047531">
    <property type="entry name" value="LIC_10730_fam"/>
    <property type="match status" value="1"/>
</dbReference>
<name>A0A4R9G9H5_9LEPT</name>
<comment type="caution">
    <text evidence="3">The sequence shown here is derived from an EMBL/GenBank/DDBJ whole genome shotgun (WGS) entry which is preliminary data.</text>
</comment>
<feature type="signal peptide" evidence="2">
    <location>
        <begin position="1"/>
        <end position="19"/>
    </location>
</feature>
<dbReference type="OrthoDB" id="328873at2"/>
<evidence type="ECO:0008006" key="5">
    <source>
        <dbReference type="Google" id="ProtNLM"/>
    </source>
</evidence>
<dbReference type="RefSeq" id="WP_135585828.1">
    <property type="nucleotide sequence ID" value="NZ_RQEP01000005.1"/>
</dbReference>
<evidence type="ECO:0000256" key="2">
    <source>
        <dbReference type="SAM" id="SignalP"/>
    </source>
</evidence>
<feature type="compositionally biased region" description="Low complexity" evidence="1">
    <location>
        <begin position="135"/>
        <end position="149"/>
    </location>
</feature>
<proteinExistence type="predicted"/>
<accession>A0A4R9G9H5</accession>
<dbReference type="AlphaFoldDB" id="A0A4R9G9H5"/>
<dbReference type="Proteomes" id="UP000297453">
    <property type="component" value="Unassembled WGS sequence"/>
</dbReference>
<reference evidence="3" key="1">
    <citation type="journal article" date="2019" name="PLoS Negl. Trop. Dis.">
        <title>Revisiting the worldwide diversity of Leptospira species in the environment.</title>
        <authorList>
            <person name="Vincent A.T."/>
            <person name="Schiettekatte O."/>
            <person name="Bourhy P."/>
            <person name="Veyrier F.J."/>
            <person name="Picardeau M."/>
        </authorList>
    </citation>
    <scope>NUCLEOTIDE SEQUENCE [LARGE SCALE GENOMIC DNA]</scope>
    <source>
        <strain evidence="3">SSS9</strain>
    </source>
</reference>
<sequence length="158" mass="17769">MKNKSQILILLLLTNCYFAVDWSRGSAPKGSERAVLEDVPTVDEANLSKAELARKGKKQNFKTKEEQELFQLMTEQNRSPYDARNCTSLYSDCKDKCWKEYPSPAVETVITAVTLNRKRENCIAQCRNVCDNFEPSSSGGSMPNSGKGNYSNPNAPRY</sequence>
<evidence type="ECO:0000313" key="3">
    <source>
        <dbReference type="EMBL" id="TGK07710.1"/>
    </source>
</evidence>
<gene>
    <name evidence="3" type="ORF">EHO59_06305</name>
</gene>
<feature type="chain" id="PRO_5020996447" description="Lipoprotein" evidence="2">
    <location>
        <begin position="20"/>
        <end position="158"/>
    </location>
</feature>
<keyword evidence="4" id="KW-1185">Reference proteome</keyword>
<protein>
    <recommendedName>
        <fullName evidence="5">Lipoprotein</fullName>
    </recommendedName>
</protein>
<evidence type="ECO:0000313" key="4">
    <source>
        <dbReference type="Proteomes" id="UP000297453"/>
    </source>
</evidence>
<dbReference type="EMBL" id="RQEP01000005">
    <property type="protein sequence ID" value="TGK07710.1"/>
    <property type="molecule type" value="Genomic_DNA"/>
</dbReference>
<feature type="region of interest" description="Disordered" evidence="1">
    <location>
        <begin position="135"/>
        <end position="158"/>
    </location>
</feature>